<evidence type="ECO:0000313" key="2">
    <source>
        <dbReference type="EMBL" id="OPJ78876.1"/>
    </source>
</evidence>
<name>A0A1V4K357_PATFA</name>
<feature type="compositionally biased region" description="Polar residues" evidence="1">
    <location>
        <begin position="18"/>
        <end position="36"/>
    </location>
</feature>
<keyword evidence="3" id="KW-1185">Reference proteome</keyword>
<evidence type="ECO:0000256" key="1">
    <source>
        <dbReference type="SAM" id="MobiDB-lite"/>
    </source>
</evidence>
<gene>
    <name evidence="2" type="ORF">AV530_010994</name>
</gene>
<accession>A0A1V4K357</accession>
<organism evidence="2 3">
    <name type="scientific">Patagioenas fasciata monilis</name>
    <dbReference type="NCBI Taxonomy" id="372326"/>
    <lineage>
        <taxon>Eukaryota</taxon>
        <taxon>Metazoa</taxon>
        <taxon>Chordata</taxon>
        <taxon>Craniata</taxon>
        <taxon>Vertebrata</taxon>
        <taxon>Euteleostomi</taxon>
        <taxon>Archelosauria</taxon>
        <taxon>Archosauria</taxon>
        <taxon>Dinosauria</taxon>
        <taxon>Saurischia</taxon>
        <taxon>Theropoda</taxon>
        <taxon>Coelurosauria</taxon>
        <taxon>Aves</taxon>
        <taxon>Neognathae</taxon>
        <taxon>Neoaves</taxon>
        <taxon>Columbimorphae</taxon>
        <taxon>Columbiformes</taxon>
        <taxon>Columbidae</taxon>
        <taxon>Patagioenas</taxon>
    </lineage>
</organism>
<reference evidence="2 3" key="1">
    <citation type="submission" date="2016-02" db="EMBL/GenBank/DDBJ databases">
        <title>Band-tailed pigeon sequencing and assembly.</title>
        <authorList>
            <person name="Soares A.E."/>
            <person name="Novak B.J."/>
            <person name="Rice E.S."/>
            <person name="O'Connell B."/>
            <person name="Chang D."/>
            <person name="Weber S."/>
            <person name="Shapiro B."/>
        </authorList>
    </citation>
    <scope>NUCLEOTIDE SEQUENCE [LARGE SCALE GENOMIC DNA]</scope>
    <source>
        <strain evidence="2">BTP2013</strain>
        <tissue evidence="2">Blood</tissue>
    </source>
</reference>
<evidence type="ECO:0000313" key="3">
    <source>
        <dbReference type="Proteomes" id="UP000190648"/>
    </source>
</evidence>
<protein>
    <submittedName>
        <fullName evidence="2">Uncharacterized protein</fullName>
    </submittedName>
</protein>
<sequence>MGKQEVLEVSQKGGKGNGSRSSLLSPQTFRTSSQVPPLSLSAAEHGTFPHVKLRKDDTPVWALQYSDGNVFIQLAMCKTEDSESAENNQLVVNCTSSDGHEPAAVSQYTR</sequence>
<dbReference type="AlphaFoldDB" id="A0A1V4K357"/>
<feature type="region of interest" description="Disordered" evidence="1">
    <location>
        <begin position="1"/>
        <end position="37"/>
    </location>
</feature>
<proteinExistence type="predicted"/>
<dbReference type="EMBL" id="LSYS01004947">
    <property type="protein sequence ID" value="OPJ78876.1"/>
    <property type="molecule type" value="Genomic_DNA"/>
</dbReference>
<dbReference type="Proteomes" id="UP000190648">
    <property type="component" value="Unassembled WGS sequence"/>
</dbReference>
<comment type="caution">
    <text evidence="2">The sequence shown here is derived from an EMBL/GenBank/DDBJ whole genome shotgun (WGS) entry which is preliminary data.</text>
</comment>